<evidence type="ECO:0000313" key="5">
    <source>
        <dbReference type="Proteomes" id="UP000799437"/>
    </source>
</evidence>
<protein>
    <submittedName>
        <fullName evidence="4">Uncharacterized protein</fullName>
    </submittedName>
</protein>
<keyword evidence="3" id="KW-1133">Transmembrane helix</keyword>
<accession>A0A6A6W011</accession>
<feature type="compositionally biased region" description="Acidic residues" evidence="2">
    <location>
        <begin position="159"/>
        <end position="171"/>
    </location>
</feature>
<evidence type="ECO:0000256" key="2">
    <source>
        <dbReference type="SAM" id="MobiDB-lite"/>
    </source>
</evidence>
<feature type="coiled-coil region" evidence="1">
    <location>
        <begin position="179"/>
        <end position="206"/>
    </location>
</feature>
<sequence length="221" mass="25324">MHHSLRSMRQYLVLEFDLNSSPSPPSSEIFHSFALTPERTLNCVYPHTQAFNLETHSSMPPPRPKTARSCVYKYLLYGLILPHILSFISTALLVWGPLSSPGASHVLIFRGIYTIATHVYSITLVLYAYKSEHGSGAGTKEICPWCQKQKRWTIHDLKEEDEDRKDDDDGDFVGCSDSMDEMQERYDALEARYERCRQMLVDAQKLNDRYRMAGFRPGVIG</sequence>
<name>A0A6A6W011_9PEZI</name>
<evidence type="ECO:0000256" key="1">
    <source>
        <dbReference type="SAM" id="Coils"/>
    </source>
</evidence>
<evidence type="ECO:0000256" key="3">
    <source>
        <dbReference type="SAM" id="Phobius"/>
    </source>
</evidence>
<keyword evidence="3" id="KW-0472">Membrane</keyword>
<reference evidence="4" key="1">
    <citation type="journal article" date="2020" name="Stud. Mycol.">
        <title>101 Dothideomycetes genomes: a test case for predicting lifestyles and emergence of pathogens.</title>
        <authorList>
            <person name="Haridas S."/>
            <person name="Albert R."/>
            <person name="Binder M."/>
            <person name="Bloem J."/>
            <person name="Labutti K."/>
            <person name="Salamov A."/>
            <person name="Andreopoulos B."/>
            <person name="Baker S."/>
            <person name="Barry K."/>
            <person name="Bills G."/>
            <person name="Bluhm B."/>
            <person name="Cannon C."/>
            <person name="Castanera R."/>
            <person name="Culley D."/>
            <person name="Daum C."/>
            <person name="Ezra D."/>
            <person name="Gonzalez J."/>
            <person name="Henrissat B."/>
            <person name="Kuo A."/>
            <person name="Liang C."/>
            <person name="Lipzen A."/>
            <person name="Lutzoni F."/>
            <person name="Magnuson J."/>
            <person name="Mondo S."/>
            <person name="Nolan M."/>
            <person name="Ohm R."/>
            <person name="Pangilinan J."/>
            <person name="Park H.-J."/>
            <person name="Ramirez L."/>
            <person name="Alfaro M."/>
            <person name="Sun H."/>
            <person name="Tritt A."/>
            <person name="Yoshinaga Y."/>
            <person name="Zwiers L.-H."/>
            <person name="Turgeon B."/>
            <person name="Goodwin S."/>
            <person name="Spatafora J."/>
            <person name="Crous P."/>
            <person name="Grigoriev I."/>
        </authorList>
    </citation>
    <scope>NUCLEOTIDE SEQUENCE</scope>
    <source>
        <strain evidence="4">CBS 121739</strain>
    </source>
</reference>
<organism evidence="4 5">
    <name type="scientific">Pseudovirgaria hyperparasitica</name>
    <dbReference type="NCBI Taxonomy" id="470096"/>
    <lineage>
        <taxon>Eukaryota</taxon>
        <taxon>Fungi</taxon>
        <taxon>Dikarya</taxon>
        <taxon>Ascomycota</taxon>
        <taxon>Pezizomycotina</taxon>
        <taxon>Dothideomycetes</taxon>
        <taxon>Dothideomycetes incertae sedis</taxon>
        <taxon>Acrospermales</taxon>
        <taxon>Acrospermaceae</taxon>
        <taxon>Pseudovirgaria</taxon>
    </lineage>
</organism>
<dbReference type="Proteomes" id="UP000799437">
    <property type="component" value="Unassembled WGS sequence"/>
</dbReference>
<keyword evidence="5" id="KW-1185">Reference proteome</keyword>
<dbReference type="RefSeq" id="XP_033596852.1">
    <property type="nucleotide sequence ID" value="XM_033745765.1"/>
</dbReference>
<feature type="transmembrane region" description="Helical" evidence="3">
    <location>
        <begin position="107"/>
        <end position="129"/>
    </location>
</feature>
<gene>
    <name evidence="4" type="ORF">EJ05DRAFT_489122</name>
</gene>
<dbReference type="EMBL" id="ML996580">
    <property type="protein sequence ID" value="KAF2754401.1"/>
    <property type="molecule type" value="Genomic_DNA"/>
</dbReference>
<keyword evidence="3" id="KW-0812">Transmembrane</keyword>
<keyword evidence="1" id="KW-0175">Coiled coil</keyword>
<feature type="region of interest" description="Disordered" evidence="2">
    <location>
        <begin position="157"/>
        <end position="177"/>
    </location>
</feature>
<proteinExistence type="predicted"/>
<evidence type="ECO:0000313" key="4">
    <source>
        <dbReference type="EMBL" id="KAF2754401.1"/>
    </source>
</evidence>
<feature type="transmembrane region" description="Helical" evidence="3">
    <location>
        <begin position="74"/>
        <end position="95"/>
    </location>
</feature>
<dbReference type="AlphaFoldDB" id="A0A6A6W011"/>
<dbReference type="GeneID" id="54486819"/>